<proteinExistence type="predicted"/>
<feature type="compositionally biased region" description="Basic and acidic residues" evidence="1">
    <location>
        <begin position="397"/>
        <end position="412"/>
    </location>
</feature>
<feature type="region of interest" description="Disordered" evidence="1">
    <location>
        <begin position="397"/>
        <end position="454"/>
    </location>
</feature>
<dbReference type="InterPro" id="IPR043151">
    <property type="entry name" value="BAH_sf"/>
</dbReference>
<dbReference type="OrthoDB" id="579785at2759"/>
<dbReference type="Gene3D" id="2.30.30.490">
    <property type="match status" value="1"/>
</dbReference>
<dbReference type="GO" id="GO:0003682">
    <property type="term" value="F:chromatin binding"/>
    <property type="evidence" value="ECO:0007669"/>
    <property type="project" value="InterPro"/>
</dbReference>
<feature type="compositionally biased region" description="Low complexity" evidence="1">
    <location>
        <begin position="996"/>
        <end position="1006"/>
    </location>
</feature>
<feature type="region of interest" description="Disordered" evidence="1">
    <location>
        <begin position="1"/>
        <end position="20"/>
    </location>
</feature>
<feature type="region of interest" description="Disordered" evidence="1">
    <location>
        <begin position="792"/>
        <end position="813"/>
    </location>
</feature>
<organism evidence="3 4">
    <name type="scientific">Ostreobium quekettii</name>
    <dbReference type="NCBI Taxonomy" id="121088"/>
    <lineage>
        <taxon>Eukaryota</taxon>
        <taxon>Viridiplantae</taxon>
        <taxon>Chlorophyta</taxon>
        <taxon>core chlorophytes</taxon>
        <taxon>Ulvophyceae</taxon>
        <taxon>TCBD clade</taxon>
        <taxon>Bryopsidales</taxon>
        <taxon>Ostreobineae</taxon>
        <taxon>Ostreobiaceae</taxon>
        <taxon>Ostreobium</taxon>
    </lineage>
</organism>
<name>A0A8S1JB63_9CHLO</name>
<evidence type="ECO:0000256" key="1">
    <source>
        <dbReference type="SAM" id="MobiDB-lite"/>
    </source>
</evidence>
<feature type="compositionally biased region" description="Basic residues" evidence="1">
    <location>
        <begin position="570"/>
        <end position="579"/>
    </location>
</feature>
<dbReference type="PROSITE" id="PS51038">
    <property type="entry name" value="BAH"/>
    <property type="match status" value="1"/>
</dbReference>
<evidence type="ECO:0000313" key="3">
    <source>
        <dbReference type="EMBL" id="CAD7703362.1"/>
    </source>
</evidence>
<feature type="compositionally biased region" description="Basic and acidic residues" evidence="1">
    <location>
        <begin position="333"/>
        <end position="347"/>
    </location>
</feature>
<accession>A0A8S1JB63</accession>
<sequence>MESDDTDDTDARDDTEDFSYERNCQSREVRAIGPFNKKKEKIAECTVVRCKAVEIKDPFNSSKEDDGSWRRVHKGTSVLISGEDQSPMMALVHEVYKVICEDDEEEEDALMKVTWLYRDKEVKARNKRPSSCKAGSVINKKKESGSVREVFYTAHSDHVLAHHVIHPCLVHFQRVKDQLPFQTIKIGQHTLQKPMKGFICRRFFDTNGKKCYSLDDVADDIRAITFEDHLVLEVQELLQATHRQLDAWLQHTPRWYPEKQPSAPAGGSCELQDSIGKEAVPELPAKASNSIAQKGSSEDMKKQHRLHDSAKDVPSRKRPRLDDNQRGMPNQKVKSEHSQKAWRHLERTVSDPGALRLGGDIASLTRRRSVDCGKHTWESAHDGHHSEPSGSVSLACDRRAQEKSAEHNKETKPTANNNKRQASPPVQNDEDEDSDDNMSLMQRHKKQALARSRLAGSPMDLSKFIKKHGDMFDVKIPKEFTHSGETRTELVFGGRFRSRAEAEKVCLTGLKMSRSDLKKYVKANATKFGADPSTGRPPPEPVEAPMLDPRLGNLKRSAKGTEGLRGLPRGQKRQKRLRQKGAPGGETASTSQPPGPSPFSHRPEQDTPDLEDSPLQDPNRPRLGASVNVASTSSPSLADGPGMLAFPRQPPTSRLGADKPCRLPAAAAGEEASVADSCKATGDVGVKPSGVALQDGGSDGPTSKGEVGVALDIDMDVSKDPDVVVETDVAAGANYGRTPANSVPGTMDTETLLQTASNNKGAPGPDNEKVEQDQNLHAKDWKEADLAVGGAPPIGVQSGKDEPPEVGTLSQGATRDTQQLSGYVFRDCLICMEPGLAECSEFGKGFLEETIYKGLWDRFVRDLDRGMSAALVVKVDRDSNQCNMLLSIRQSEKAGKAGGFRYTMFATKWVLAWPKTELRDGCQDMQEDGSNGAPADFCASGQGAYIEDDSSVIMGGYIGMGGFGVWLTVEALVQLGYLEEALQASAKQGELPAAMSVDGEVSSSSDGDGDSESTSDVDIGIG</sequence>
<dbReference type="AlphaFoldDB" id="A0A8S1JB63"/>
<dbReference type="EMBL" id="CAJHUC010002183">
    <property type="protein sequence ID" value="CAD7703362.1"/>
    <property type="molecule type" value="Genomic_DNA"/>
</dbReference>
<gene>
    <name evidence="3" type="ORF">OSTQU699_LOCUS8719</name>
</gene>
<feature type="compositionally biased region" description="Basic and acidic residues" evidence="1">
    <location>
        <begin position="296"/>
        <end position="325"/>
    </location>
</feature>
<feature type="region of interest" description="Disordered" evidence="1">
    <location>
        <begin position="685"/>
        <end position="706"/>
    </location>
</feature>
<feature type="compositionally biased region" description="Acidic residues" evidence="1">
    <location>
        <begin position="1"/>
        <end position="18"/>
    </location>
</feature>
<evidence type="ECO:0000313" key="4">
    <source>
        <dbReference type="Proteomes" id="UP000708148"/>
    </source>
</evidence>
<feature type="region of interest" description="Disordered" evidence="1">
    <location>
        <begin position="280"/>
        <end position="347"/>
    </location>
</feature>
<feature type="region of interest" description="Disordered" evidence="1">
    <location>
        <begin position="993"/>
        <end position="1022"/>
    </location>
</feature>
<protein>
    <recommendedName>
        <fullName evidence="2">BAH domain-containing protein</fullName>
    </recommendedName>
</protein>
<feature type="compositionally biased region" description="Polar residues" evidence="1">
    <location>
        <begin position="413"/>
        <end position="426"/>
    </location>
</feature>
<feature type="region of interest" description="Disordered" evidence="1">
    <location>
        <begin position="527"/>
        <end position="660"/>
    </location>
</feature>
<evidence type="ECO:0000259" key="2">
    <source>
        <dbReference type="PROSITE" id="PS51038"/>
    </source>
</evidence>
<dbReference type="Proteomes" id="UP000708148">
    <property type="component" value="Unassembled WGS sequence"/>
</dbReference>
<comment type="caution">
    <text evidence="3">The sequence shown here is derived from an EMBL/GenBank/DDBJ whole genome shotgun (WGS) entry which is preliminary data.</text>
</comment>
<feature type="domain" description="BAH" evidence="2">
    <location>
        <begin position="70"/>
        <end position="215"/>
    </location>
</feature>
<dbReference type="InterPro" id="IPR001025">
    <property type="entry name" value="BAH_dom"/>
</dbReference>
<keyword evidence="4" id="KW-1185">Reference proteome</keyword>
<reference evidence="3" key="1">
    <citation type="submission" date="2020-12" db="EMBL/GenBank/DDBJ databases">
        <authorList>
            <person name="Iha C."/>
        </authorList>
    </citation>
    <scope>NUCLEOTIDE SEQUENCE</scope>
</reference>